<dbReference type="RefSeq" id="WP_139239128.1">
    <property type="nucleotide sequence ID" value="NZ_FOOI01000016.1"/>
</dbReference>
<dbReference type="AlphaFoldDB" id="A0A1I2ZD08"/>
<keyword evidence="5" id="KW-1185">Reference proteome</keyword>
<reference evidence="3 4" key="1">
    <citation type="submission" date="2016-10" db="EMBL/GenBank/DDBJ databases">
        <authorList>
            <person name="de Groot N.N."/>
        </authorList>
    </citation>
    <scope>NUCLEOTIDE SEQUENCE [LARGE SCALE GENOMIC DNA]</scope>
    <source>
        <strain evidence="3 4">CPCC 202808</strain>
    </source>
</reference>
<gene>
    <name evidence="2" type="ORF">FHR37_000758</name>
    <name evidence="3" type="ORF">SAMN05421678_11620</name>
</gene>
<evidence type="ECO:0000313" key="2">
    <source>
        <dbReference type="EMBL" id="NYH81907.1"/>
    </source>
</evidence>
<feature type="compositionally biased region" description="Basic and acidic residues" evidence="1">
    <location>
        <begin position="18"/>
        <end position="30"/>
    </location>
</feature>
<dbReference type="Proteomes" id="UP000199052">
    <property type="component" value="Unassembled WGS sequence"/>
</dbReference>
<reference evidence="2 5" key="2">
    <citation type="submission" date="2020-07" db="EMBL/GenBank/DDBJ databases">
        <title>Sequencing the genomes of 1000 actinobacteria strains.</title>
        <authorList>
            <person name="Klenk H.-P."/>
        </authorList>
    </citation>
    <scope>NUCLEOTIDE SEQUENCE [LARGE SCALE GENOMIC DNA]</scope>
    <source>
        <strain evidence="2 5">DSM 45117</strain>
    </source>
</reference>
<sequence length="64" mass="7542">MNRLHEDLARARIQARLDAGRAHRQAAEARRSRRRNREKRKLTLRALLVRFLTSDRDVPANVPD</sequence>
<evidence type="ECO:0000313" key="3">
    <source>
        <dbReference type="EMBL" id="SFH35439.1"/>
    </source>
</evidence>
<organism evidence="3 4">
    <name type="scientific">Actinopolymorpha cephalotaxi</name>
    <dbReference type="NCBI Taxonomy" id="504797"/>
    <lineage>
        <taxon>Bacteria</taxon>
        <taxon>Bacillati</taxon>
        <taxon>Actinomycetota</taxon>
        <taxon>Actinomycetes</taxon>
        <taxon>Propionibacteriales</taxon>
        <taxon>Actinopolymorphaceae</taxon>
        <taxon>Actinopolymorpha</taxon>
    </lineage>
</organism>
<dbReference type="EMBL" id="FOOI01000016">
    <property type="protein sequence ID" value="SFH35439.1"/>
    <property type="molecule type" value="Genomic_DNA"/>
</dbReference>
<proteinExistence type="predicted"/>
<protein>
    <submittedName>
        <fullName evidence="3">Uncharacterized protein</fullName>
    </submittedName>
</protein>
<evidence type="ECO:0000256" key="1">
    <source>
        <dbReference type="SAM" id="MobiDB-lite"/>
    </source>
</evidence>
<dbReference type="Proteomes" id="UP000533017">
    <property type="component" value="Unassembled WGS sequence"/>
</dbReference>
<feature type="region of interest" description="Disordered" evidence="1">
    <location>
        <begin position="15"/>
        <end position="39"/>
    </location>
</feature>
<evidence type="ECO:0000313" key="5">
    <source>
        <dbReference type="Proteomes" id="UP000533017"/>
    </source>
</evidence>
<evidence type="ECO:0000313" key="4">
    <source>
        <dbReference type="Proteomes" id="UP000199052"/>
    </source>
</evidence>
<accession>A0A1I2ZD08</accession>
<dbReference type="EMBL" id="JACBZA010000001">
    <property type="protein sequence ID" value="NYH81907.1"/>
    <property type="molecule type" value="Genomic_DNA"/>
</dbReference>
<name>A0A1I2ZD08_9ACTN</name>